<proteinExistence type="predicted"/>
<evidence type="ECO:0000313" key="2">
    <source>
        <dbReference type="EMBL" id="ATI42631.1"/>
    </source>
</evidence>
<gene>
    <name evidence="2" type="ORF">CBW24_11860</name>
</gene>
<dbReference type="InterPro" id="IPR020843">
    <property type="entry name" value="ER"/>
</dbReference>
<dbReference type="Proteomes" id="UP000219050">
    <property type="component" value="Chromosome"/>
</dbReference>
<dbReference type="SUPFAM" id="SSF51735">
    <property type="entry name" value="NAD(P)-binding Rossmann-fold domains"/>
    <property type="match status" value="1"/>
</dbReference>
<dbReference type="Pfam" id="PF08240">
    <property type="entry name" value="ADH_N"/>
    <property type="match status" value="1"/>
</dbReference>
<dbReference type="Pfam" id="PF00107">
    <property type="entry name" value="ADH_zinc_N"/>
    <property type="match status" value="1"/>
</dbReference>
<feature type="domain" description="Enoyl reductase (ER)" evidence="1">
    <location>
        <begin position="8"/>
        <end position="316"/>
    </location>
</feature>
<dbReference type="EMBL" id="CP021404">
    <property type="protein sequence ID" value="ATI42631.1"/>
    <property type="molecule type" value="Genomic_DNA"/>
</dbReference>
<evidence type="ECO:0000259" key="1">
    <source>
        <dbReference type="SMART" id="SM00829"/>
    </source>
</evidence>
<sequence>MIAYRLHDVDAPPRWDDLPLPEPGPGEVRVAMRACGLNFADLLMLQGQYQERPDLPATLGLEGAGVVEALGAGVTTPAIGTRVAVFGSGMLASHAVVPAVACLPIPDAMTWPEAAGFQIAYATSHLGLARRANLCPGERLLVTGAAGGVGLTAIEIGKLMGAEVVASARGADKLAICREAGADHVIDADAPDMLEQLRALGGLDVTYDSVGGEAFHSAFRATRPEGRLLLIGFAGGDLPRLAPNHMLVKNISVIGHYMGAYPRFNPQALAGSLGALLEWYRAGRLHPHISHVLPYDQVAEGMDLLRSRRSTGKVVIDLPDGG</sequence>
<dbReference type="KEGG" id="cmag:CBW24_11860"/>
<dbReference type="InterPro" id="IPR011032">
    <property type="entry name" value="GroES-like_sf"/>
</dbReference>
<keyword evidence="3" id="KW-1185">Reference proteome</keyword>
<dbReference type="PANTHER" id="PTHR43677">
    <property type="entry name" value="SHORT-CHAIN DEHYDROGENASE/REDUCTASE"/>
    <property type="match status" value="1"/>
</dbReference>
<dbReference type="InterPro" id="IPR051397">
    <property type="entry name" value="Zn-ADH-like_protein"/>
</dbReference>
<dbReference type="InterPro" id="IPR036291">
    <property type="entry name" value="NAD(P)-bd_dom_sf"/>
</dbReference>
<dbReference type="SMART" id="SM00829">
    <property type="entry name" value="PKS_ER"/>
    <property type="match status" value="1"/>
</dbReference>
<dbReference type="AlphaFoldDB" id="A0A291M0Y9"/>
<dbReference type="Gene3D" id="3.40.50.720">
    <property type="entry name" value="NAD(P)-binding Rossmann-like Domain"/>
    <property type="match status" value="1"/>
</dbReference>
<dbReference type="OrthoDB" id="4190732at2"/>
<dbReference type="PANTHER" id="PTHR43677:SF4">
    <property type="entry name" value="QUINONE OXIDOREDUCTASE-LIKE PROTEIN 2"/>
    <property type="match status" value="1"/>
</dbReference>
<dbReference type="InterPro" id="IPR013154">
    <property type="entry name" value="ADH-like_N"/>
</dbReference>
<accession>A0A291M0Y9</accession>
<dbReference type="RefSeq" id="WP_097373717.1">
    <property type="nucleotide sequence ID" value="NZ_CP021404.1"/>
</dbReference>
<dbReference type="InterPro" id="IPR013149">
    <property type="entry name" value="ADH-like_C"/>
</dbReference>
<protein>
    <submittedName>
        <fullName evidence="2">Zinc-binding dehydrogenase</fullName>
    </submittedName>
</protein>
<dbReference type="Gene3D" id="3.90.180.10">
    <property type="entry name" value="Medium-chain alcohol dehydrogenases, catalytic domain"/>
    <property type="match status" value="1"/>
</dbReference>
<dbReference type="CDD" id="cd08241">
    <property type="entry name" value="QOR1"/>
    <property type="match status" value="1"/>
</dbReference>
<evidence type="ECO:0000313" key="3">
    <source>
        <dbReference type="Proteomes" id="UP000219050"/>
    </source>
</evidence>
<dbReference type="GO" id="GO:0016491">
    <property type="term" value="F:oxidoreductase activity"/>
    <property type="evidence" value="ECO:0007669"/>
    <property type="project" value="InterPro"/>
</dbReference>
<organism evidence="2 3">
    <name type="scientific">Pacificitalea manganoxidans</name>
    <dbReference type="NCBI Taxonomy" id="1411902"/>
    <lineage>
        <taxon>Bacteria</taxon>
        <taxon>Pseudomonadati</taxon>
        <taxon>Pseudomonadota</taxon>
        <taxon>Alphaproteobacteria</taxon>
        <taxon>Rhodobacterales</taxon>
        <taxon>Paracoccaceae</taxon>
        <taxon>Pacificitalea</taxon>
    </lineage>
</organism>
<name>A0A291M0Y9_9RHOB</name>
<reference evidence="2 3" key="1">
    <citation type="submission" date="2017-05" db="EMBL/GenBank/DDBJ databases">
        <title>Comparative genomic and metabolic analysis of manganese-oxidizing mechanisms in Celeribater manganoxidans DY25T: its adaption to the environment of polymetallic nodule.</title>
        <authorList>
            <person name="Wang X."/>
        </authorList>
    </citation>
    <scope>NUCLEOTIDE SEQUENCE [LARGE SCALE GENOMIC DNA]</scope>
    <source>
        <strain evidence="2 3">DY25</strain>
    </source>
</reference>
<dbReference type="SUPFAM" id="SSF50129">
    <property type="entry name" value="GroES-like"/>
    <property type="match status" value="1"/>
</dbReference>